<name>A0ABW7NDD3_9BACT</name>
<keyword evidence="1" id="KW-0812">Transmembrane</keyword>
<dbReference type="RefSeq" id="WP_395418566.1">
    <property type="nucleotide sequence ID" value="NZ_JBIPKE010000019.1"/>
</dbReference>
<feature type="transmembrane region" description="Helical" evidence="1">
    <location>
        <begin position="7"/>
        <end position="25"/>
    </location>
</feature>
<feature type="transmembrane region" description="Helical" evidence="1">
    <location>
        <begin position="45"/>
        <end position="62"/>
    </location>
</feature>
<keyword evidence="1" id="KW-0472">Membrane</keyword>
<proteinExistence type="predicted"/>
<reference evidence="2 3" key="1">
    <citation type="journal article" date="2013" name="Int. J. Syst. Evol. Microbiol.">
        <title>Marinoscillum luteum sp. nov., isolated from marine sediment.</title>
        <authorList>
            <person name="Cha I.T."/>
            <person name="Park S.J."/>
            <person name="Kim S.J."/>
            <person name="Kim J.G."/>
            <person name="Jung M.Y."/>
            <person name="Shin K.S."/>
            <person name="Kwon K.K."/>
            <person name="Yang S.H."/>
            <person name="Seo Y.S."/>
            <person name="Rhee S.K."/>
        </authorList>
    </citation>
    <scope>NUCLEOTIDE SEQUENCE [LARGE SCALE GENOMIC DNA]</scope>
    <source>
        <strain evidence="2 3">KCTC 23939</strain>
    </source>
</reference>
<protein>
    <submittedName>
        <fullName evidence="2">Uncharacterized protein</fullName>
    </submittedName>
</protein>
<evidence type="ECO:0000313" key="3">
    <source>
        <dbReference type="Proteomes" id="UP001610063"/>
    </source>
</evidence>
<evidence type="ECO:0000313" key="2">
    <source>
        <dbReference type="EMBL" id="MFH6985100.1"/>
    </source>
</evidence>
<accession>A0ABW7NDD3</accession>
<sequence length="285" mass="33027">MNWIRSFLLPSICGYLYFSIETLQLEECENSWFCMLLNDIYNNKGLFGAALFLGNAVVYGFLSLQVINRKRNLVYEVLDNFIQSMGSESSRYRVTIFEECGPLVAALYFVRSTTMNVRYFLRRRCFIFRMRTFPIPAHKYLRVYQRAGLPNLEKRSTLFMAPKNDREVDGIVPLAYYTKEISKAEGLKVDGEKLSKYSELDDLPPSLRATVKRYMKKTSVRNFSRLKLFRKLSGFIVAIPLYCNTKQKTPSHVLVFDGDRPKMDLNSLDDKIKVLSDTVGIILKS</sequence>
<comment type="caution">
    <text evidence="2">The sequence shown here is derived from an EMBL/GenBank/DDBJ whole genome shotgun (WGS) entry which is preliminary data.</text>
</comment>
<keyword evidence="1" id="KW-1133">Transmembrane helix</keyword>
<keyword evidence="3" id="KW-1185">Reference proteome</keyword>
<evidence type="ECO:0000256" key="1">
    <source>
        <dbReference type="SAM" id="Phobius"/>
    </source>
</evidence>
<gene>
    <name evidence="2" type="ORF">ACHKAR_16720</name>
</gene>
<dbReference type="EMBL" id="JBIPKE010000019">
    <property type="protein sequence ID" value="MFH6985100.1"/>
    <property type="molecule type" value="Genomic_DNA"/>
</dbReference>
<organism evidence="2 3">
    <name type="scientific">Marinoscillum luteum</name>
    <dbReference type="NCBI Taxonomy" id="861051"/>
    <lineage>
        <taxon>Bacteria</taxon>
        <taxon>Pseudomonadati</taxon>
        <taxon>Bacteroidota</taxon>
        <taxon>Cytophagia</taxon>
        <taxon>Cytophagales</taxon>
        <taxon>Reichenbachiellaceae</taxon>
        <taxon>Marinoscillum</taxon>
    </lineage>
</organism>
<dbReference type="Proteomes" id="UP001610063">
    <property type="component" value="Unassembled WGS sequence"/>
</dbReference>